<dbReference type="PANTHER" id="PTHR43546">
    <property type="entry name" value="UPF0173 METAL-DEPENDENT HYDROLASE MJ1163-RELATED"/>
    <property type="match status" value="1"/>
</dbReference>
<dbReference type="RefSeq" id="WP_125984613.1">
    <property type="nucleotide sequence ID" value="NZ_NGJS01000018.1"/>
</dbReference>
<dbReference type="InterPro" id="IPR036866">
    <property type="entry name" value="RibonucZ/Hydroxyglut_hydro"/>
</dbReference>
<dbReference type="GO" id="GO:0016787">
    <property type="term" value="F:hydrolase activity"/>
    <property type="evidence" value="ECO:0007669"/>
    <property type="project" value="UniProtKB-UniRule"/>
</dbReference>
<dbReference type="InterPro" id="IPR001279">
    <property type="entry name" value="Metallo-B-lactamas"/>
</dbReference>
<organism evidence="4 5">
    <name type="scientific">Vagococcus vulneris</name>
    <dbReference type="NCBI Taxonomy" id="1977869"/>
    <lineage>
        <taxon>Bacteria</taxon>
        <taxon>Bacillati</taxon>
        <taxon>Bacillota</taxon>
        <taxon>Bacilli</taxon>
        <taxon>Lactobacillales</taxon>
        <taxon>Enterococcaceae</taxon>
        <taxon>Vagococcus</taxon>
    </lineage>
</organism>
<dbReference type="SMART" id="SM00849">
    <property type="entry name" value="Lactamase_B"/>
    <property type="match status" value="1"/>
</dbReference>
<dbReference type="HAMAP" id="MF_00457">
    <property type="entry name" value="UPF0173"/>
    <property type="match status" value="1"/>
</dbReference>
<proteinExistence type="inferred from homology"/>
<evidence type="ECO:0000256" key="1">
    <source>
        <dbReference type="ARBA" id="ARBA00022801"/>
    </source>
</evidence>
<dbReference type="InterPro" id="IPR050114">
    <property type="entry name" value="UPF0173_UPF0282_UlaG_hydrolase"/>
</dbReference>
<dbReference type="NCBIfam" id="NF001911">
    <property type="entry name" value="PRK00685.1"/>
    <property type="match status" value="1"/>
</dbReference>
<keyword evidence="1 2" id="KW-0378">Hydrolase</keyword>
<sequence length="227" mass="24772">MKITYHGHSAVAIETDNHHRLLIDPFITGNPLSDLTVDDVKVDYILVTHGHGDHLGDTVQLANNNQATVIAIPEINHFVNKFGVKKIHSLNIGGSYDFPFGRVKMVFAQHSSGYESGDTMVYMGDPAGFILEIDGKVIYHAGDTAYFSDLTLLREDFDIDLAFLPIGDNFTMGPVDAVKASTAVSASTVVPIHYNTFPVIKQDPEEFVRLLPVGIGQALAVGESINY</sequence>
<dbReference type="Proteomes" id="UP000287857">
    <property type="component" value="Unassembled WGS sequence"/>
</dbReference>
<name>A0A429ZUB5_9ENTE</name>
<dbReference type="EMBL" id="NGJS01000018">
    <property type="protein sequence ID" value="RST97323.1"/>
    <property type="molecule type" value="Genomic_DNA"/>
</dbReference>
<dbReference type="Pfam" id="PF12706">
    <property type="entry name" value="Lactamase_B_2"/>
    <property type="match status" value="1"/>
</dbReference>
<feature type="domain" description="Metallo-beta-lactamase" evidence="3">
    <location>
        <begin position="7"/>
        <end position="193"/>
    </location>
</feature>
<protein>
    <recommendedName>
        <fullName evidence="2">UPF0173 metal-dependent hydrolase CBF37_10055</fullName>
    </recommendedName>
</protein>
<dbReference type="PANTHER" id="PTHR43546:SF3">
    <property type="entry name" value="UPF0173 METAL-DEPENDENT HYDROLASE MJ1163"/>
    <property type="match status" value="1"/>
</dbReference>
<dbReference type="SUPFAM" id="SSF56281">
    <property type="entry name" value="Metallo-hydrolase/oxidoreductase"/>
    <property type="match status" value="1"/>
</dbReference>
<evidence type="ECO:0000256" key="2">
    <source>
        <dbReference type="HAMAP-Rule" id="MF_00457"/>
    </source>
</evidence>
<reference evidence="4 5" key="1">
    <citation type="submission" date="2017-05" db="EMBL/GenBank/DDBJ databases">
        <title>Vagococcus spp. assemblies.</title>
        <authorList>
            <person name="Gulvik C.A."/>
        </authorList>
    </citation>
    <scope>NUCLEOTIDE SEQUENCE [LARGE SCALE GENOMIC DNA]</scope>
    <source>
        <strain evidence="4 5">SS1995</strain>
    </source>
</reference>
<evidence type="ECO:0000313" key="4">
    <source>
        <dbReference type="EMBL" id="RST97323.1"/>
    </source>
</evidence>
<accession>A0A429ZUB5</accession>
<dbReference type="InterPro" id="IPR022877">
    <property type="entry name" value="UPF0173"/>
</dbReference>
<comment type="similarity">
    <text evidence="2">Belongs to the UPF0173 family.</text>
</comment>
<dbReference type="Gene3D" id="3.60.15.10">
    <property type="entry name" value="Ribonuclease Z/Hydroxyacylglutathione hydrolase-like"/>
    <property type="match status" value="1"/>
</dbReference>
<evidence type="ECO:0000313" key="5">
    <source>
        <dbReference type="Proteomes" id="UP000287857"/>
    </source>
</evidence>
<evidence type="ECO:0000259" key="3">
    <source>
        <dbReference type="SMART" id="SM00849"/>
    </source>
</evidence>
<comment type="caution">
    <text evidence="4">The sequence shown here is derived from an EMBL/GenBank/DDBJ whole genome shotgun (WGS) entry which is preliminary data.</text>
</comment>
<gene>
    <name evidence="4" type="ORF">CBF37_10055</name>
</gene>
<keyword evidence="5" id="KW-1185">Reference proteome</keyword>
<dbReference type="OrthoDB" id="9789133at2"/>
<dbReference type="AlphaFoldDB" id="A0A429ZUB5"/>